<keyword evidence="13" id="KW-1185">Reference proteome</keyword>
<dbReference type="SUPFAM" id="SSF51905">
    <property type="entry name" value="FAD/NAD(P)-binding domain"/>
    <property type="match status" value="1"/>
</dbReference>
<keyword evidence="6" id="KW-0560">Oxidoreductase</keyword>
<evidence type="ECO:0000256" key="8">
    <source>
        <dbReference type="ARBA" id="ARBA00047599"/>
    </source>
</evidence>
<comment type="catalytic activity">
    <reaction evidence="8">
        <text>a quinone + NADH + H(+) = a quinol + NAD(+)</text>
        <dbReference type="Rhea" id="RHEA:46160"/>
        <dbReference type="ChEBI" id="CHEBI:15378"/>
        <dbReference type="ChEBI" id="CHEBI:24646"/>
        <dbReference type="ChEBI" id="CHEBI:57540"/>
        <dbReference type="ChEBI" id="CHEBI:57945"/>
        <dbReference type="ChEBI" id="CHEBI:132124"/>
        <dbReference type="EC" id="1.6.5.9"/>
    </reaction>
</comment>
<dbReference type="AlphaFoldDB" id="A0A2U2JDV2"/>
<dbReference type="Pfam" id="PF07992">
    <property type="entry name" value="Pyr_redox_2"/>
    <property type="match status" value="1"/>
</dbReference>
<dbReference type="InterPro" id="IPR036188">
    <property type="entry name" value="FAD/NAD-bd_sf"/>
</dbReference>
<keyword evidence="5" id="KW-0809">Transit peptide</keyword>
<evidence type="ECO:0000259" key="11">
    <source>
        <dbReference type="Pfam" id="PF22366"/>
    </source>
</evidence>
<evidence type="ECO:0000256" key="1">
    <source>
        <dbReference type="ARBA" id="ARBA00005272"/>
    </source>
</evidence>
<proteinExistence type="inferred from homology"/>
<comment type="similarity">
    <text evidence="1">Belongs to the NADH dehydrogenase family.</text>
</comment>
<dbReference type="PANTHER" id="PTHR43706:SF47">
    <property type="entry name" value="EXTERNAL NADH-UBIQUINONE OXIDOREDUCTASE 1, MITOCHONDRIAL-RELATED"/>
    <property type="match status" value="1"/>
</dbReference>
<dbReference type="PANTHER" id="PTHR43706">
    <property type="entry name" value="NADH DEHYDROGENASE"/>
    <property type="match status" value="1"/>
</dbReference>
<keyword evidence="9" id="KW-0472">Membrane</keyword>
<gene>
    <name evidence="12" type="ORF">DIS07_01065</name>
</gene>
<dbReference type="RefSeq" id="WP_109403367.1">
    <property type="nucleotide sequence ID" value="NZ_QFFG01000001.1"/>
</dbReference>
<feature type="domain" description="External alternative NADH-ubiquinone oxidoreductase-like C-terminal" evidence="11">
    <location>
        <begin position="353"/>
        <end position="408"/>
    </location>
</feature>
<organism evidence="12 13">
    <name type="scientific">Polaribacter aquimarinus</name>
    <dbReference type="NCBI Taxonomy" id="2100726"/>
    <lineage>
        <taxon>Bacteria</taxon>
        <taxon>Pseudomonadati</taxon>
        <taxon>Bacteroidota</taxon>
        <taxon>Flavobacteriia</taxon>
        <taxon>Flavobacteriales</taxon>
        <taxon>Flavobacteriaceae</taxon>
    </lineage>
</organism>
<dbReference type="Gene3D" id="3.50.50.100">
    <property type="match status" value="1"/>
</dbReference>
<dbReference type="EMBL" id="QFFG01000001">
    <property type="protein sequence ID" value="PWG06451.1"/>
    <property type="molecule type" value="Genomic_DNA"/>
</dbReference>
<keyword evidence="9" id="KW-0812">Transmembrane</keyword>
<dbReference type="PRINTS" id="PR00368">
    <property type="entry name" value="FADPNR"/>
</dbReference>
<dbReference type="Proteomes" id="UP000245670">
    <property type="component" value="Unassembled WGS sequence"/>
</dbReference>
<evidence type="ECO:0000259" key="10">
    <source>
        <dbReference type="Pfam" id="PF07992"/>
    </source>
</evidence>
<evidence type="ECO:0000256" key="5">
    <source>
        <dbReference type="ARBA" id="ARBA00022946"/>
    </source>
</evidence>
<keyword evidence="7" id="KW-0520">NAD</keyword>
<dbReference type="GO" id="GO:0050136">
    <property type="term" value="F:NADH dehydrogenase (quinone) (non-electrogenic) activity"/>
    <property type="evidence" value="ECO:0007669"/>
    <property type="project" value="UniProtKB-EC"/>
</dbReference>
<protein>
    <recommendedName>
        <fullName evidence="2">NADH:ubiquinone reductase (non-electrogenic)</fullName>
        <ecNumber evidence="2">1.6.5.9</ecNumber>
    </recommendedName>
</protein>
<dbReference type="Pfam" id="PF22366">
    <property type="entry name" value="NDH2_C"/>
    <property type="match status" value="1"/>
</dbReference>
<comment type="caution">
    <text evidence="12">The sequence shown here is derived from an EMBL/GenBank/DDBJ whole genome shotgun (WGS) entry which is preliminary data.</text>
</comment>
<reference evidence="12 13" key="1">
    <citation type="submission" date="2018-05" db="EMBL/GenBank/DDBJ databases">
        <title>Polaribacter aquimarinus sp. nov., isolated from sediment in a sediment of sea.</title>
        <authorList>
            <person name="Lu D."/>
        </authorList>
    </citation>
    <scope>NUCLEOTIDE SEQUENCE [LARGE SCALE GENOMIC DNA]</scope>
    <source>
        <strain evidence="12 13">ZY113</strain>
    </source>
</reference>
<dbReference type="InterPro" id="IPR045024">
    <property type="entry name" value="NDH-2"/>
</dbReference>
<evidence type="ECO:0000256" key="3">
    <source>
        <dbReference type="ARBA" id="ARBA00022630"/>
    </source>
</evidence>
<evidence type="ECO:0000256" key="7">
    <source>
        <dbReference type="ARBA" id="ARBA00023027"/>
    </source>
</evidence>
<dbReference type="PRINTS" id="PR00411">
    <property type="entry name" value="PNDRDTASEI"/>
</dbReference>
<dbReference type="InterPro" id="IPR054585">
    <property type="entry name" value="NDH2-like_C"/>
</dbReference>
<feature type="domain" description="FAD/NAD(P)-binding" evidence="10">
    <location>
        <begin position="10"/>
        <end position="329"/>
    </location>
</feature>
<evidence type="ECO:0000313" key="13">
    <source>
        <dbReference type="Proteomes" id="UP000245670"/>
    </source>
</evidence>
<keyword evidence="3" id="KW-0285">Flavoprotein</keyword>
<keyword evidence="4" id="KW-0274">FAD</keyword>
<evidence type="ECO:0000256" key="6">
    <source>
        <dbReference type="ARBA" id="ARBA00023002"/>
    </source>
</evidence>
<evidence type="ECO:0000256" key="2">
    <source>
        <dbReference type="ARBA" id="ARBA00012637"/>
    </source>
</evidence>
<accession>A0A2U2JDV2</accession>
<dbReference type="InterPro" id="IPR023753">
    <property type="entry name" value="FAD/NAD-binding_dom"/>
</dbReference>
<sequence length="430" mass="48568">MNIPQTSFPRVVIIGGGFAGLAAAKGLEEQEIQVVLIDKHNYHTFQPLLYQVATGGLEPDSIAFPLRKRFNDVENFYFRLAEVVKIHPDKNIVETTIGDLDYDELIIATGSTTNFFGNTNIQKFAMEMKSVPQSLNIRSLILENFEEALLTSNIDERNALMNFVIVGGGPTGVELAGALAEMKKAILPKDYPDLDIRQMQINLIQSSDCLLKGMSSKASEKAEDFLIGLGVNVWKNLRVLDYDGKTVTTNGEDNFRAETVIWAAGVKGQMIDGLQQDCVIERAARIKVNEFNQVESYTNIYAVGDVACMSSEKNPYGHPMMAQPAIQQGKLVAKNIISKFSNKKQKEFVYNDKGSMATIGRNKAVVDLPKWKFQGVFAWFVWMFVHLFSLIGFRNKAIVFLNWVYNYIRFDRETRLIIRPYKKKNKEINF</sequence>
<feature type="transmembrane region" description="Helical" evidence="9">
    <location>
        <begin position="376"/>
        <end position="393"/>
    </location>
</feature>
<dbReference type="OrthoDB" id="9781621at2"/>
<name>A0A2U2JDV2_9FLAO</name>
<evidence type="ECO:0000313" key="12">
    <source>
        <dbReference type="EMBL" id="PWG06451.1"/>
    </source>
</evidence>
<dbReference type="EC" id="1.6.5.9" evidence="2"/>
<keyword evidence="9" id="KW-1133">Transmembrane helix</keyword>
<evidence type="ECO:0000256" key="9">
    <source>
        <dbReference type="SAM" id="Phobius"/>
    </source>
</evidence>
<evidence type="ECO:0000256" key="4">
    <source>
        <dbReference type="ARBA" id="ARBA00022827"/>
    </source>
</evidence>